<dbReference type="Proteomes" id="UP000887116">
    <property type="component" value="Unassembled WGS sequence"/>
</dbReference>
<sequence length="99" mass="11749">MSRHRGIRNSSGNPSSVYDDCFPQFLFRIGQITLKKRSEVNFGMYLRAFHQRESDRLCLIWEDGLVLRGVLEVGFFWRKRHAFRNMCSIACYKKGVHYL</sequence>
<dbReference type="EMBL" id="BMAO01024468">
    <property type="protein sequence ID" value="GFQ95547.1"/>
    <property type="molecule type" value="Genomic_DNA"/>
</dbReference>
<proteinExistence type="predicted"/>
<keyword evidence="2" id="KW-1185">Reference proteome</keyword>
<dbReference type="OrthoDB" id="10270172at2759"/>
<name>A0A8X6G4N3_TRICU</name>
<evidence type="ECO:0000313" key="2">
    <source>
        <dbReference type="Proteomes" id="UP000887116"/>
    </source>
</evidence>
<evidence type="ECO:0000313" key="1">
    <source>
        <dbReference type="EMBL" id="GFQ95547.1"/>
    </source>
</evidence>
<dbReference type="AlphaFoldDB" id="A0A8X6G4N3"/>
<gene>
    <name evidence="1" type="ORF">TNCT_588811</name>
</gene>
<protein>
    <submittedName>
        <fullName evidence="1">Uncharacterized protein</fullName>
    </submittedName>
</protein>
<organism evidence="1 2">
    <name type="scientific">Trichonephila clavata</name>
    <name type="common">Joro spider</name>
    <name type="synonym">Nephila clavata</name>
    <dbReference type="NCBI Taxonomy" id="2740835"/>
    <lineage>
        <taxon>Eukaryota</taxon>
        <taxon>Metazoa</taxon>
        <taxon>Ecdysozoa</taxon>
        <taxon>Arthropoda</taxon>
        <taxon>Chelicerata</taxon>
        <taxon>Arachnida</taxon>
        <taxon>Araneae</taxon>
        <taxon>Araneomorphae</taxon>
        <taxon>Entelegynae</taxon>
        <taxon>Araneoidea</taxon>
        <taxon>Nephilidae</taxon>
        <taxon>Trichonephila</taxon>
    </lineage>
</organism>
<comment type="caution">
    <text evidence="1">The sequence shown here is derived from an EMBL/GenBank/DDBJ whole genome shotgun (WGS) entry which is preliminary data.</text>
</comment>
<accession>A0A8X6G4N3</accession>
<reference evidence="1" key="1">
    <citation type="submission" date="2020-07" db="EMBL/GenBank/DDBJ databases">
        <title>Multicomponent nature underlies the extraordinary mechanical properties of spider dragline silk.</title>
        <authorList>
            <person name="Kono N."/>
            <person name="Nakamura H."/>
            <person name="Mori M."/>
            <person name="Yoshida Y."/>
            <person name="Ohtoshi R."/>
            <person name="Malay A.D."/>
            <person name="Moran D.A.P."/>
            <person name="Tomita M."/>
            <person name="Numata K."/>
            <person name="Arakawa K."/>
        </authorList>
    </citation>
    <scope>NUCLEOTIDE SEQUENCE</scope>
</reference>